<keyword evidence="2" id="KW-0472">Membrane</keyword>
<dbReference type="RefSeq" id="WP_187405636.1">
    <property type="nucleotide sequence ID" value="NZ_BMRU01000060.1"/>
</dbReference>
<keyword evidence="4" id="KW-1185">Reference proteome</keyword>
<comment type="caution">
    <text evidence="3">The sequence shown here is derived from an EMBL/GenBank/DDBJ whole genome shotgun (WGS) entry which is preliminary data.</text>
</comment>
<protein>
    <submittedName>
        <fullName evidence="3">Uncharacterized protein</fullName>
    </submittedName>
</protein>
<feature type="transmembrane region" description="Helical" evidence="2">
    <location>
        <begin position="93"/>
        <end position="110"/>
    </location>
</feature>
<proteinExistence type="predicted"/>
<accession>A0ABQ3NNS4</accession>
<keyword evidence="2" id="KW-1133">Transmembrane helix</keyword>
<evidence type="ECO:0000256" key="2">
    <source>
        <dbReference type="SAM" id="Phobius"/>
    </source>
</evidence>
<keyword evidence="2" id="KW-0812">Transmembrane</keyword>
<organism evidence="3 4">
    <name type="scientific">Streptomyces virginiae</name>
    <name type="common">Streptomyces cinnamonensis</name>
    <dbReference type="NCBI Taxonomy" id="1961"/>
    <lineage>
        <taxon>Bacteria</taxon>
        <taxon>Bacillati</taxon>
        <taxon>Actinomycetota</taxon>
        <taxon>Actinomycetes</taxon>
        <taxon>Kitasatosporales</taxon>
        <taxon>Streptomycetaceae</taxon>
        <taxon>Streptomyces</taxon>
    </lineage>
</organism>
<gene>
    <name evidence="3" type="ORF">Scinn_38870</name>
</gene>
<evidence type="ECO:0000256" key="1">
    <source>
        <dbReference type="SAM" id="MobiDB-lite"/>
    </source>
</evidence>
<dbReference type="GeneID" id="86952175"/>
<dbReference type="Proteomes" id="UP000660554">
    <property type="component" value="Unassembled WGS sequence"/>
</dbReference>
<dbReference type="EMBL" id="BNDV01000008">
    <property type="protein sequence ID" value="GHI14424.1"/>
    <property type="molecule type" value="Genomic_DNA"/>
</dbReference>
<name>A0ABQ3NNS4_STRVG</name>
<evidence type="ECO:0000313" key="3">
    <source>
        <dbReference type="EMBL" id="GHI14424.1"/>
    </source>
</evidence>
<reference evidence="4" key="1">
    <citation type="submission" date="2020-09" db="EMBL/GenBank/DDBJ databases">
        <title>Whole genome shotgun sequence of Streptomyces cinnamonensis NBRC 15873.</title>
        <authorList>
            <person name="Komaki H."/>
            <person name="Tamura T."/>
        </authorList>
    </citation>
    <scope>NUCLEOTIDE SEQUENCE [LARGE SCALE GENOMIC DNA]</scope>
    <source>
        <strain evidence="4">NBRC 15873</strain>
    </source>
</reference>
<sequence>MNPSIDPRAQGPYGSGAPAPPPYPPPGASPWSTYDVTRYLCAAVHTDSSLAREAVSLVIHQPRRAAASSPGLDLACVLRHALAARRRQRRRDIALSLLLVVLVIVLGVLADQSSTYAVAPSAYGITLLLGCFLAWMIVAVEMFSTHYRVVSRQLKRENFNPRNAPRPRNRKDAARIEAIELRDRGNVVMSSGFDPFVGHGGTYSSWSFALNTARAETGKQIVPFTIHDLNEHVSNRVAALRLPGMQVTEVLLINGADLLFGIDNRTRAEVLRNPAGPPAAHVSEALLRELREVGTARARPYLAIRVTGWGGELVSTLFLRCALLPHNEIAFIEGNSCLLPPVSEKYRAVDLRLNSPTLRQWFSLLGMAALHTPIRLVLAPLSLLGDLFAPLSEWSEQRRQARRIRLRSFNYGAEFSLREAASGQLYYRYFQTLDRELYAKTVEHRVLDALVQFLEDHNIDSSELIQRQTTIYNSGLFAGRDITVTRSSVQTGVAAIGARRGGIPQPVKPG</sequence>
<feature type="region of interest" description="Disordered" evidence="1">
    <location>
        <begin position="1"/>
        <end position="26"/>
    </location>
</feature>
<feature type="transmembrane region" description="Helical" evidence="2">
    <location>
        <begin position="122"/>
        <end position="143"/>
    </location>
</feature>
<evidence type="ECO:0000313" key="4">
    <source>
        <dbReference type="Proteomes" id="UP000660554"/>
    </source>
</evidence>